<protein>
    <submittedName>
        <fullName evidence="1">Uncharacterized protein</fullName>
    </submittedName>
</protein>
<keyword evidence="2" id="KW-1185">Reference proteome</keyword>
<sequence>MSSRKLVREHKEIGDFFARIEVMAVARYLFYPVS</sequence>
<accession>A0ABY3NAK9</accession>
<evidence type="ECO:0000313" key="2">
    <source>
        <dbReference type="Proteomes" id="UP000322283"/>
    </source>
</evidence>
<evidence type="ECO:0000313" key="1">
    <source>
        <dbReference type="EMBL" id="TYL15600.1"/>
    </source>
</evidence>
<organism evidence="1 2">
    <name type="scientific">Neomoorella thermoacetica</name>
    <name type="common">Clostridium thermoaceticum</name>
    <dbReference type="NCBI Taxonomy" id="1525"/>
    <lineage>
        <taxon>Bacteria</taxon>
        <taxon>Bacillati</taxon>
        <taxon>Bacillota</taxon>
        <taxon>Clostridia</taxon>
        <taxon>Neomoorellales</taxon>
        <taxon>Neomoorellaceae</taxon>
        <taxon>Neomoorella</taxon>
    </lineage>
</organism>
<gene>
    <name evidence="1" type="ORF">MTAT_03330</name>
</gene>
<reference evidence="1 2" key="1">
    <citation type="submission" date="2019-05" db="EMBL/GenBank/DDBJ databases">
        <title>Genome sequence of Moorella thermoacetica ATCC 33924.</title>
        <authorList>
            <person name="Poehlein A."/>
            <person name="Bengelsdorf F.R."/>
            <person name="Duerre P."/>
            <person name="Daniel R."/>
        </authorList>
    </citation>
    <scope>NUCLEOTIDE SEQUENCE [LARGE SCALE GENOMIC DNA]</scope>
    <source>
        <strain evidence="1 2">ATCC 33924</strain>
    </source>
</reference>
<comment type="caution">
    <text evidence="1">The sequence shown here is derived from an EMBL/GenBank/DDBJ whole genome shotgun (WGS) entry which is preliminary data.</text>
</comment>
<dbReference type="EMBL" id="VCDX01000001">
    <property type="protein sequence ID" value="TYL15600.1"/>
    <property type="molecule type" value="Genomic_DNA"/>
</dbReference>
<proteinExistence type="predicted"/>
<name>A0ABY3NAK9_NEOTH</name>
<dbReference type="Proteomes" id="UP000322283">
    <property type="component" value="Unassembled WGS sequence"/>
</dbReference>